<accession>A0A6L9LDF9</accession>
<dbReference type="SUPFAM" id="SSF51604">
    <property type="entry name" value="Enolase C-terminal domain-like"/>
    <property type="match status" value="1"/>
</dbReference>
<dbReference type="InterPro" id="IPR029017">
    <property type="entry name" value="Enolase-like_N"/>
</dbReference>
<gene>
    <name evidence="5" type="ORF">GK108_08035</name>
</gene>
<dbReference type="PROSITE" id="PS00909">
    <property type="entry name" value="MR_MLE_2"/>
    <property type="match status" value="1"/>
</dbReference>
<protein>
    <submittedName>
        <fullName evidence="5">Mandelate racemase/muconate lactonizing protein</fullName>
    </submittedName>
</protein>
<dbReference type="EMBL" id="JAAFZH010000003">
    <property type="protein sequence ID" value="NDU94819.1"/>
    <property type="molecule type" value="Genomic_DNA"/>
</dbReference>
<dbReference type="Proteomes" id="UP000474175">
    <property type="component" value="Unassembled WGS sequence"/>
</dbReference>
<dbReference type="InterPro" id="IPR029065">
    <property type="entry name" value="Enolase_C-like"/>
</dbReference>
<dbReference type="GO" id="GO:0016854">
    <property type="term" value="F:racemase and epimerase activity"/>
    <property type="evidence" value="ECO:0007669"/>
    <property type="project" value="UniProtKB-ARBA"/>
</dbReference>
<dbReference type="SMART" id="SM00922">
    <property type="entry name" value="MR_MLE"/>
    <property type="match status" value="1"/>
</dbReference>
<keyword evidence="3" id="KW-0460">Magnesium</keyword>
<sequence>MKRRKFLTQLSQGTASAIALSSPLAAQTTDWATHYADSNELATHKIADVSYTKVQLKWPRFVGKNGRRDIHGYGPNVGVCVLTTDQGAVGWGMHGKREDELTAYLKGKRVSEVFIPSEGVTDAKALGFDVPLHDLAGVILKKPVYELLGRKKPILTKCYSGMIYFDELEPKEGSVKTLANGLDKLLDNCKHDYDLGYRQLKLKIGRGNIWMPKDEGLKRDIEVTKLVAKTFPDCEILVDANDGFTIDTAINYLEGVRDIPLFWIEEPFAETVADYQKLRAWTNVNMPKMLLADGEANPDQKLLRELEEKKLLDVHLTDMIGYGFTPWRKLMPELKKMGILASPHAFGELLKSYYCSHLTGALGNTATIEGVPATCEEVDFGAYKIEGGKFIPSPAPGFGMKLLKKV</sequence>
<dbReference type="InterPro" id="IPR036849">
    <property type="entry name" value="Enolase-like_C_sf"/>
</dbReference>
<keyword evidence="6" id="KW-1185">Reference proteome</keyword>
<evidence type="ECO:0000313" key="6">
    <source>
        <dbReference type="Proteomes" id="UP000474175"/>
    </source>
</evidence>
<proteinExistence type="predicted"/>
<dbReference type="PANTHER" id="PTHR13794">
    <property type="entry name" value="ENOLASE SUPERFAMILY, MANDELATE RACEMASE"/>
    <property type="match status" value="1"/>
</dbReference>
<dbReference type="InterPro" id="IPR013342">
    <property type="entry name" value="Mandelate_racemase_C"/>
</dbReference>
<evidence type="ECO:0000256" key="2">
    <source>
        <dbReference type="ARBA" id="ARBA00022723"/>
    </source>
</evidence>
<organism evidence="5 6">
    <name type="scientific">Spirosoma terrae</name>
    <dbReference type="NCBI Taxonomy" id="1968276"/>
    <lineage>
        <taxon>Bacteria</taxon>
        <taxon>Pseudomonadati</taxon>
        <taxon>Bacteroidota</taxon>
        <taxon>Cytophagia</taxon>
        <taxon>Cytophagales</taxon>
        <taxon>Cytophagaceae</taxon>
        <taxon>Spirosoma</taxon>
    </lineage>
</organism>
<dbReference type="PANTHER" id="PTHR13794:SF58">
    <property type="entry name" value="MITOCHONDRIAL ENOLASE SUPERFAMILY MEMBER 1"/>
    <property type="match status" value="1"/>
</dbReference>
<dbReference type="GO" id="GO:0016052">
    <property type="term" value="P:carbohydrate catabolic process"/>
    <property type="evidence" value="ECO:0007669"/>
    <property type="project" value="TreeGrafter"/>
</dbReference>
<name>A0A6L9LDF9_9BACT</name>
<dbReference type="SFLD" id="SFLDS00001">
    <property type="entry name" value="Enolase"/>
    <property type="match status" value="1"/>
</dbReference>
<dbReference type="GO" id="GO:0009063">
    <property type="term" value="P:amino acid catabolic process"/>
    <property type="evidence" value="ECO:0007669"/>
    <property type="project" value="InterPro"/>
</dbReference>
<dbReference type="SUPFAM" id="SSF54826">
    <property type="entry name" value="Enolase N-terminal domain-like"/>
    <property type="match status" value="1"/>
</dbReference>
<dbReference type="AlphaFoldDB" id="A0A6L9LDF9"/>
<evidence type="ECO:0000259" key="4">
    <source>
        <dbReference type="SMART" id="SM00922"/>
    </source>
</evidence>
<dbReference type="Gene3D" id="3.20.20.120">
    <property type="entry name" value="Enolase-like C-terminal domain"/>
    <property type="match status" value="1"/>
</dbReference>
<dbReference type="RefSeq" id="WP_163945559.1">
    <property type="nucleotide sequence ID" value="NZ_JAAFZH010000003.1"/>
</dbReference>
<dbReference type="InterPro" id="IPR046945">
    <property type="entry name" value="RHMD-like"/>
</dbReference>
<dbReference type="Pfam" id="PF13378">
    <property type="entry name" value="MR_MLE_C"/>
    <property type="match status" value="1"/>
</dbReference>
<evidence type="ECO:0000313" key="5">
    <source>
        <dbReference type="EMBL" id="NDU94819.1"/>
    </source>
</evidence>
<reference evidence="5 6" key="1">
    <citation type="submission" date="2020-02" db="EMBL/GenBank/DDBJ databases">
        <title>Draft genome sequence of two Spirosoma agri KCTC 52727 and Spirosoma terrae KCTC 52035.</title>
        <authorList>
            <person name="Rojas J."/>
            <person name="Ambika Manirajan B."/>
            <person name="Suarez C."/>
            <person name="Ratering S."/>
            <person name="Schnell S."/>
        </authorList>
    </citation>
    <scope>NUCLEOTIDE SEQUENCE [LARGE SCALE GENOMIC DNA]</scope>
    <source>
        <strain evidence="5 6">KCTC 52035</strain>
    </source>
</reference>
<dbReference type="GO" id="GO:0000287">
    <property type="term" value="F:magnesium ion binding"/>
    <property type="evidence" value="ECO:0007669"/>
    <property type="project" value="TreeGrafter"/>
</dbReference>
<dbReference type="Gene3D" id="3.30.390.10">
    <property type="entry name" value="Enolase-like, N-terminal domain"/>
    <property type="match status" value="1"/>
</dbReference>
<comment type="cofactor">
    <cofactor evidence="1">
        <name>Mg(2+)</name>
        <dbReference type="ChEBI" id="CHEBI:18420"/>
    </cofactor>
</comment>
<evidence type="ECO:0000256" key="3">
    <source>
        <dbReference type="ARBA" id="ARBA00022842"/>
    </source>
</evidence>
<dbReference type="InterPro" id="IPR018110">
    <property type="entry name" value="Mandel_Rmase/mucon_lact_enz_CS"/>
</dbReference>
<dbReference type="GO" id="GO:0016836">
    <property type="term" value="F:hydro-lyase activity"/>
    <property type="evidence" value="ECO:0007669"/>
    <property type="project" value="TreeGrafter"/>
</dbReference>
<evidence type="ECO:0000256" key="1">
    <source>
        <dbReference type="ARBA" id="ARBA00001946"/>
    </source>
</evidence>
<comment type="caution">
    <text evidence="5">The sequence shown here is derived from an EMBL/GenBank/DDBJ whole genome shotgun (WGS) entry which is preliminary data.</text>
</comment>
<keyword evidence="2" id="KW-0479">Metal-binding</keyword>
<feature type="domain" description="Mandelate racemase/muconate lactonizing enzyme C-terminal" evidence="4">
    <location>
        <begin position="182"/>
        <end position="285"/>
    </location>
</feature>